<accession>A0ABQ1GQY5</accession>
<keyword evidence="1" id="KW-0378">Hydrolase</keyword>
<evidence type="ECO:0000256" key="2">
    <source>
        <dbReference type="SAM" id="SignalP"/>
    </source>
</evidence>
<feature type="domain" description="Xaa-Pro dipeptidyl-peptidase-like" evidence="3">
    <location>
        <begin position="55"/>
        <end position="194"/>
    </location>
</feature>
<dbReference type="RefSeq" id="WP_229721008.1">
    <property type="nucleotide sequence ID" value="NZ_BMJA01000005.1"/>
</dbReference>
<feature type="chain" id="PRO_5046575214" description="Xaa-Pro dipeptidyl-peptidase-like domain-containing protein" evidence="2">
    <location>
        <begin position="26"/>
        <end position="472"/>
    </location>
</feature>
<reference evidence="5" key="1">
    <citation type="journal article" date="2019" name="Int. J. Syst. Evol. Microbiol.">
        <title>The Global Catalogue of Microorganisms (GCM) 10K type strain sequencing project: providing services to taxonomists for standard genome sequencing and annotation.</title>
        <authorList>
            <consortium name="The Broad Institute Genomics Platform"/>
            <consortium name="The Broad Institute Genome Sequencing Center for Infectious Disease"/>
            <person name="Wu L."/>
            <person name="Ma J."/>
        </authorList>
    </citation>
    <scope>NUCLEOTIDE SEQUENCE [LARGE SCALE GENOMIC DNA]</scope>
    <source>
        <strain evidence="5">CGMCC 1.15439</strain>
    </source>
</reference>
<dbReference type="PANTHER" id="PTHR22946">
    <property type="entry name" value="DIENELACTONE HYDROLASE DOMAIN-CONTAINING PROTEIN-RELATED"/>
    <property type="match status" value="1"/>
</dbReference>
<dbReference type="Proteomes" id="UP000620046">
    <property type="component" value="Unassembled WGS sequence"/>
</dbReference>
<gene>
    <name evidence="4" type="ORF">GCM10010981_42300</name>
</gene>
<dbReference type="Gene3D" id="3.40.50.1820">
    <property type="entry name" value="alpha/beta hydrolase"/>
    <property type="match status" value="1"/>
</dbReference>
<name>A0ABQ1GQY5_9GAMM</name>
<evidence type="ECO:0000256" key="1">
    <source>
        <dbReference type="ARBA" id="ARBA00022801"/>
    </source>
</evidence>
<dbReference type="InterPro" id="IPR029058">
    <property type="entry name" value="AB_hydrolase_fold"/>
</dbReference>
<evidence type="ECO:0000259" key="3">
    <source>
        <dbReference type="Pfam" id="PF02129"/>
    </source>
</evidence>
<dbReference type="PANTHER" id="PTHR22946:SF9">
    <property type="entry name" value="POLYKETIDE TRANSFERASE AF380"/>
    <property type="match status" value="1"/>
</dbReference>
<evidence type="ECO:0000313" key="4">
    <source>
        <dbReference type="EMBL" id="GGA48579.1"/>
    </source>
</evidence>
<feature type="signal peptide" evidence="2">
    <location>
        <begin position="1"/>
        <end position="25"/>
    </location>
</feature>
<evidence type="ECO:0000313" key="5">
    <source>
        <dbReference type="Proteomes" id="UP000620046"/>
    </source>
</evidence>
<dbReference type="SUPFAM" id="SSF53474">
    <property type="entry name" value="alpha/beta-Hydrolases"/>
    <property type="match status" value="1"/>
</dbReference>
<keyword evidence="5" id="KW-1185">Reference proteome</keyword>
<comment type="caution">
    <text evidence="4">The sequence shown here is derived from an EMBL/GenBank/DDBJ whole genome shotgun (WGS) entry which is preliminary data.</text>
</comment>
<dbReference type="InterPro" id="IPR050261">
    <property type="entry name" value="FrsA_esterase"/>
</dbReference>
<keyword evidence="2" id="KW-0732">Signal</keyword>
<dbReference type="EMBL" id="BMJA01000005">
    <property type="protein sequence ID" value="GGA48579.1"/>
    <property type="molecule type" value="Genomic_DNA"/>
</dbReference>
<sequence length="472" mass="50475">MKIVGNKQLLLALIALFLAASLVSAEDISDANKAPAAMLQHERILHVASDPGDLVTLVMTVYTPDGPGPFPLAVMNHGSTSDLPPAEQPRYHLTFSAYYFLSRGYAVALPMMRGYAGSGGHIHAHGCDFVETGLEAAKDIRAVIGYLKQQPYIDGSRIVVAGQSFGGWNTLAFGTLNEPGVKGLVSFAGGMKASDCRNPDKALIAAAGALGTRASTPSIWFFGDNDALFATPVWHAMFERYTAEGAPAELVAYGKFENNSHNLLGSGAGLNLWMPKLDAFLARVGLPSTLVYPAYLPTPAPPPSHYAALDDVQALPYLSVHPDQAAAYYQKFLAKPLPRALAIGMHGASEASEGFDPIARALQLCSQRSPDCRLYAVDNDVVWTRPTPVPPPTHFAPLANEQAVPYLDAKGRAAYEKFLAMPRPRAFVIAADGGWDAAALGADPVAYALAKCNAKHRDCRLYAVDGDVVWQQ</sequence>
<organism evidence="4 5">
    <name type="scientific">Dyella nitratireducens</name>
    <dbReference type="NCBI Taxonomy" id="1849580"/>
    <lineage>
        <taxon>Bacteria</taxon>
        <taxon>Pseudomonadati</taxon>
        <taxon>Pseudomonadota</taxon>
        <taxon>Gammaproteobacteria</taxon>
        <taxon>Lysobacterales</taxon>
        <taxon>Rhodanobacteraceae</taxon>
        <taxon>Dyella</taxon>
    </lineage>
</organism>
<protein>
    <recommendedName>
        <fullName evidence="3">Xaa-Pro dipeptidyl-peptidase-like domain-containing protein</fullName>
    </recommendedName>
</protein>
<proteinExistence type="predicted"/>
<dbReference type="Pfam" id="PF02129">
    <property type="entry name" value="Peptidase_S15"/>
    <property type="match status" value="1"/>
</dbReference>
<dbReference type="InterPro" id="IPR000383">
    <property type="entry name" value="Xaa-Pro-like_dom"/>
</dbReference>